<dbReference type="Pfam" id="PF11080">
    <property type="entry name" value="GhoS"/>
    <property type="match status" value="1"/>
</dbReference>
<comment type="caution">
    <text evidence="1">The sequence shown here is derived from an EMBL/GenBank/DDBJ whole genome shotgun (WGS) entry which is preliminary data.</text>
</comment>
<name>A0A1S8CNI9_9GAMM</name>
<evidence type="ECO:0000313" key="1">
    <source>
        <dbReference type="EMBL" id="OMQ26865.1"/>
    </source>
</evidence>
<accession>A0A1S8CNI9</accession>
<dbReference type="OrthoDB" id="6490595at2"/>
<evidence type="ECO:0000313" key="2">
    <source>
        <dbReference type="Proteomes" id="UP000216021"/>
    </source>
</evidence>
<dbReference type="AlphaFoldDB" id="A0A1S8CNI9"/>
<protein>
    <submittedName>
        <fullName evidence="1">Uncharacterized protein</fullName>
    </submittedName>
</protein>
<dbReference type="RefSeq" id="WP_076939908.1">
    <property type="nucleotide sequence ID" value="NZ_MOXD01000001.1"/>
</dbReference>
<dbReference type="GO" id="GO:0004521">
    <property type="term" value="F:RNA endonuclease activity"/>
    <property type="evidence" value="ECO:0007669"/>
    <property type="project" value="InterPro"/>
</dbReference>
<organism evidence="1 2">
    <name type="scientific">Serratia oryzae</name>
    <dbReference type="NCBI Taxonomy" id="2034155"/>
    <lineage>
        <taxon>Bacteria</taxon>
        <taxon>Pseudomonadati</taxon>
        <taxon>Pseudomonadota</taxon>
        <taxon>Gammaproteobacteria</taxon>
        <taxon>Enterobacterales</taxon>
        <taxon>Yersiniaceae</taxon>
        <taxon>Serratia</taxon>
    </lineage>
</organism>
<gene>
    <name evidence="1" type="ORF">BMI79_00605</name>
</gene>
<proteinExistence type="predicted"/>
<reference evidence="1 2" key="1">
    <citation type="submission" date="2016-11" db="EMBL/GenBank/DDBJ databases">
        <title>Rahnella oryzae sp. nov., isolated from rice root.</title>
        <authorList>
            <person name="Zhang X.-X."/>
            <person name="Zhang J."/>
        </authorList>
    </citation>
    <scope>NUCLEOTIDE SEQUENCE [LARGE SCALE GENOMIC DNA]</scope>
    <source>
        <strain evidence="1 2">J11-6</strain>
    </source>
</reference>
<dbReference type="STRING" id="2034155.BMI79_00605"/>
<dbReference type="EMBL" id="MOXD01000001">
    <property type="protein sequence ID" value="OMQ26865.1"/>
    <property type="molecule type" value="Genomic_DNA"/>
</dbReference>
<dbReference type="InterPro" id="IPR022597">
    <property type="entry name" value="GhoS"/>
</dbReference>
<dbReference type="Gene3D" id="3.30.70.2360">
    <property type="match status" value="1"/>
</dbReference>
<dbReference type="Proteomes" id="UP000216021">
    <property type="component" value="Unassembled WGS sequence"/>
</dbReference>
<sequence>MSQSPPTCFVVTFNVQEDGFTDISKLSGQLTREGFTTTVTDERGIRHQLESTSFALITPLDQQVVQQLAQGFGHAALGKPPQVTVATSRDYVKRLHADTLK</sequence>
<dbReference type="InterPro" id="IPR038241">
    <property type="entry name" value="GhoS_sf"/>
</dbReference>
<keyword evidence="2" id="KW-1185">Reference proteome</keyword>